<comment type="function">
    <text evidence="1">Plays role in pre-mRNA splicing as component of the U4/U6-U5 tri-snRNP complex that is involved in spliceosome assembly, and as component of the precatalytic spliceosome (spliceosome B complex). The heptameric LSM2-8 complex binds specifically to the 3'-terminal U-tract of U6 snRNA.</text>
</comment>
<accession>A0A1G4JLA4</accession>
<evidence type="ECO:0000313" key="3">
    <source>
        <dbReference type="EMBL" id="SCU91383.1"/>
    </source>
</evidence>
<dbReference type="SMART" id="SM00651">
    <property type="entry name" value="Sm"/>
    <property type="match status" value="1"/>
</dbReference>
<dbReference type="InterPro" id="IPR001163">
    <property type="entry name" value="Sm_dom_euk/arc"/>
</dbReference>
<evidence type="ECO:0000259" key="2">
    <source>
        <dbReference type="PROSITE" id="PS52002"/>
    </source>
</evidence>
<dbReference type="CDD" id="cd01727">
    <property type="entry name" value="LSm8"/>
    <property type="match status" value="1"/>
</dbReference>
<keyword evidence="1" id="KW-0508">mRNA splicing</keyword>
<sequence length="109" mass="11825">MSPLLKDFLNKRIVVVTTEGQCVCATLEGFDKSTNLLLSEAQDRISGSHLASSYMVRGSQIVCCGLLEDGAAALGSEETGAGVTALKDTRNIVEDEHLVWKRVWASRKQ</sequence>
<dbReference type="GO" id="GO:0003723">
    <property type="term" value="F:RNA binding"/>
    <property type="evidence" value="ECO:0007669"/>
    <property type="project" value="UniProtKB-UniRule"/>
</dbReference>
<dbReference type="GO" id="GO:0008033">
    <property type="term" value="P:tRNA processing"/>
    <property type="evidence" value="ECO:0007669"/>
    <property type="project" value="EnsemblFungi"/>
</dbReference>
<organism evidence="3 4">
    <name type="scientific">Lachancea dasiensis</name>
    <dbReference type="NCBI Taxonomy" id="1072105"/>
    <lineage>
        <taxon>Eukaryota</taxon>
        <taxon>Fungi</taxon>
        <taxon>Dikarya</taxon>
        <taxon>Ascomycota</taxon>
        <taxon>Saccharomycotina</taxon>
        <taxon>Saccharomycetes</taxon>
        <taxon>Saccharomycetales</taxon>
        <taxon>Saccharomycetaceae</taxon>
        <taxon>Lachancea</taxon>
    </lineage>
</organism>
<dbReference type="InterPro" id="IPR010920">
    <property type="entry name" value="LSM_dom_sf"/>
</dbReference>
<keyword evidence="1" id="KW-0694">RNA-binding</keyword>
<dbReference type="PROSITE" id="PS52002">
    <property type="entry name" value="SM"/>
    <property type="match status" value="1"/>
</dbReference>
<dbReference type="STRING" id="1266660.A0A1G4JLA4"/>
<keyword evidence="4" id="KW-1185">Reference proteome</keyword>
<dbReference type="OrthoDB" id="422364at2759"/>
<dbReference type="GO" id="GO:0006364">
    <property type="term" value="P:rRNA processing"/>
    <property type="evidence" value="ECO:0007669"/>
    <property type="project" value="EnsemblFungi"/>
</dbReference>
<dbReference type="GO" id="GO:0000398">
    <property type="term" value="P:mRNA splicing, via spliceosome"/>
    <property type="evidence" value="ECO:0007669"/>
    <property type="project" value="UniProtKB-UniRule"/>
</dbReference>
<keyword evidence="1" id="KW-0747">Spliceosome</keyword>
<dbReference type="Gene3D" id="2.30.30.100">
    <property type="match status" value="1"/>
</dbReference>
<keyword evidence="1" id="KW-0687">Ribonucleoprotein</keyword>
<dbReference type="Pfam" id="PF01423">
    <property type="entry name" value="LSM"/>
    <property type="match status" value="1"/>
</dbReference>
<name>A0A1G4JLA4_9SACH</name>
<dbReference type="AlphaFoldDB" id="A0A1G4JLA4"/>
<protein>
    <recommendedName>
        <fullName evidence="1">LSM2-LSM8 complex subunit LSM8</fullName>
    </recommendedName>
</protein>
<dbReference type="GO" id="GO:0005681">
    <property type="term" value="C:spliceosomal complex"/>
    <property type="evidence" value="ECO:0007669"/>
    <property type="project" value="UniProtKB-KW"/>
</dbReference>
<dbReference type="GO" id="GO:0005730">
    <property type="term" value="C:nucleolus"/>
    <property type="evidence" value="ECO:0007669"/>
    <property type="project" value="EnsemblFungi"/>
</dbReference>
<dbReference type="EMBL" id="LT598458">
    <property type="protein sequence ID" value="SCU91383.1"/>
    <property type="molecule type" value="Genomic_DNA"/>
</dbReference>
<evidence type="ECO:0000256" key="1">
    <source>
        <dbReference type="RuleBase" id="RU365048"/>
    </source>
</evidence>
<comment type="subcellular location">
    <subcellularLocation>
        <location evidence="1">Nucleus</location>
    </subcellularLocation>
</comment>
<dbReference type="GO" id="GO:0005688">
    <property type="term" value="C:U6 snRNP"/>
    <property type="evidence" value="ECO:0007669"/>
    <property type="project" value="UniProtKB-UniRule"/>
</dbReference>
<dbReference type="InterPro" id="IPR047575">
    <property type="entry name" value="Sm"/>
</dbReference>
<gene>
    <name evidence="1" type="primary">LSM8</name>
    <name evidence="3" type="ORF">LADA_0F09626G</name>
</gene>
<evidence type="ECO:0000313" key="4">
    <source>
        <dbReference type="Proteomes" id="UP000190274"/>
    </source>
</evidence>
<keyword evidence="1" id="KW-0539">Nucleus</keyword>
<dbReference type="GO" id="GO:0046540">
    <property type="term" value="C:U4/U6 x U5 tri-snRNP complex"/>
    <property type="evidence" value="ECO:0007669"/>
    <property type="project" value="UniProtKB-UniRule"/>
</dbReference>
<dbReference type="SUPFAM" id="SSF50182">
    <property type="entry name" value="Sm-like ribonucleoproteins"/>
    <property type="match status" value="1"/>
</dbReference>
<reference evidence="3 4" key="1">
    <citation type="submission" date="2016-03" db="EMBL/GenBank/DDBJ databases">
        <authorList>
            <person name="Devillers H."/>
        </authorList>
    </citation>
    <scope>NUCLEOTIDE SEQUENCE [LARGE SCALE GENOMIC DNA]</scope>
    <source>
        <strain evidence="3">CBS 10888</strain>
    </source>
</reference>
<keyword evidence="1" id="KW-0507">mRNA processing</keyword>
<dbReference type="InterPro" id="IPR034103">
    <property type="entry name" value="Lsm8"/>
</dbReference>
<dbReference type="Proteomes" id="UP000190274">
    <property type="component" value="Chromosome F"/>
</dbReference>
<comment type="subunit">
    <text evidence="1">LSm subunits form a heteromer with a doughnut shape.</text>
</comment>
<comment type="similarity">
    <text evidence="1">Belongs to the snRNP Sm proteins family.</text>
</comment>
<feature type="domain" description="Sm" evidence="2">
    <location>
        <begin position="1"/>
        <end position="70"/>
    </location>
</feature>
<proteinExistence type="inferred from homology"/>